<dbReference type="PROSITE" id="PS51186">
    <property type="entry name" value="GNAT"/>
    <property type="match status" value="1"/>
</dbReference>
<evidence type="ECO:0000259" key="2">
    <source>
        <dbReference type="PROSITE" id="PS51186"/>
    </source>
</evidence>
<protein>
    <submittedName>
        <fullName evidence="3">Ribosomal-protein-alanine N-acetyltransferase</fullName>
        <ecNumber evidence="3">2.3.1.267</ecNumber>
    </submittedName>
</protein>
<dbReference type="PANTHER" id="PTHR43441">
    <property type="entry name" value="RIBOSOMAL-PROTEIN-SERINE ACETYLTRANSFERASE"/>
    <property type="match status" value="1"/>
</dbReference>
<dbReference type="EC" id="2.3.1.267" evidence="3"/>
<dbReference type="SUPFAM" id="SSF55729">
    <property type="entry name" value="Acyl-CoA N-acyltransferases (Nat)"/>
    <property type="match status" value="1"/>
</dbReference>
<dbReference type="PANTHER" id="PTHR43441:SF11">
    <property type="entry name" value="RIBOSOMAL-PROTEIN-SERINE ACETYLTRANSFERASE"/>
    <property type="match status" value="1"/>
</dbReference>
<dbReference type="Gene3D" id="3.40.630.30">
    <property type="match status" value="1"/>
</dbReference>
<sequence>MKHPPAVLANDLVRLRRSTAADARSVFDATSSDAVTHFMEWSRHTDVSETEGFFSGCAARWDSGDEFHWVIEPANERAIAGCIALRVRGSTADFGYFLLPMFWGKGLALAATSLIVGWAKRQPNIFRICATTDTENTRSIATLGRSGLAHEGTLRMATIRPNISTTPRDTAVFGLCRDDF</sequence>
<dbReference type="RefSeq" id="WP_183631896.1">
    <property type="nucleotide sequence ID" value="NZ_BAABLE010000011.1"/>
</dbReference>
<dbReference type="AlphaFoldDB" id="A0A840BIG6"/>
<dbReference type="InterPro" id="IPR016181">
    <property type="entry name" value="Acyl_CoA_acyltransferase"/>
</dbReference>
<keyword evidence="1" id="KW-0812">Transmembrane</keyword>
<gene>
    <name evidence="3" type="ORF">GGR36_000697</name>
</gene>
<proteinExistence type="predicted"/>
<evidence type="ECO:0000313" key="4">
    <source>
        <dbReference type="Proteomes" id="UP000561045"/>
    </source>
</evidence>
<name>A0A840BIG6_9RHOO</name>
<keyword evidence="3" id="KW-0012">Acyltransferase</keyword>
<feature type="transmembrane region" description="Helical" evidence="1">
    <location>
        <begin position="94"/>
        <end position="118"/>
    </location>
</feature>
<evidence type="ECO:0000256" key="1">
    <source>
        <dbReference type="SAM" id="Phobius"/>
    </source>
</evidence>
<keyword evidence="3" id="KW-0808">Transferase</keyword>
<dbReference type="CDD" id="cd04301">
    <property type="entry name" value="NAT_SF"/>
    <property type="match status" value="1"/>
</dbReference>
<dbReference type="GO" id="GO:0008999">
    <property type="term" value="F:protein-N-terminal-alanine acetyltransferase activity"/>
    <property type="evidence" value="ECO:0007669"/>
    <property type="project" value="UniProtKB-EC"/>
</dbReference>
<evidence type="ECO:0000313" key="3">
    <source>
        <dbReference type="EMBL" id="MBB4011389.1"/>
    </source>
</evidence>
<dbReference type="EMBL" id="JACIET010000001">
    <property type="protein sequence ID" value="MBB4011389.1"/>
    <property type="molecule type" value="Genomic_DNA"/>
</dbReference>
<accession>A0A840BIG6</accession>
<dbReference type="Proteomes" id="UP000561045">
    <property type="component" value="Unassembled WGS sequence"/>
</dbReference>
<organism evidence="3 4">
    <name type="scientific">Niveibacterium umoris</name>
    <dbReference type="NCBI Taxonomy" id="1193620"/>
    <lineage>
        <taxon>Bacteria</taxon>
        <taxon>Pseudomonadati</taxon>
        <taxon>Pseudomonadota</taxon>
        <taxon>Betaproteobacteria</taxon>
        <taxon>Rhodocyclales</taxon>
        <taxon>Rhodocyclaceae</taxon>
        <taxon>Niveibacterium</taxon>
    </lineage>
</organism>
<comment type="caution">
    <text evidence="3">The sequence shown here is derived from an EMBL/GenBank/DDBJ whole genome shotgun (WGS) entry which is preliminary data.</text>
</comment>
<keyword evidence="1" id="KW-0472">Membrane</keyword>
<dbReference type="Pfam" id="PF13302">
    <property type="entry name" value="Acetyltransf_3"/>
    <property type="match status" value="1"/>
</dbReference>
<dbReference type="InterPro" id="IPR051908">
    <property type="entry name" value="Ribosomal_N-acetyltransferase"/>
</dbReference>
<feature type="domain" description="N-acetyltransferase" evidence="2">
    <location>
        <begin position="25"/>
        <end position="172"/>
    </location>
</feature>
<keyword evidence="1" id="KW-1133">Transmembrane helix</keyword>
<dbReference type="GO" id="GO:1990189">
    <property type="term" value="F:protein N-terminal-serine acetyltransferase activity"/>
    <property type="evidence" value="ECO:0007669"/>
    <property type="project" value="TreeGrafter"/>
</dbReference>
<reference evidence="3 4" key="1">
    <citation type="submission" date="2020-08" db="EMBL/GenBank/DDBJ databases">
        <title>Genomic Encyclopedia of Type Strains, Phase IV (KMG-IV): sequencing the most valuable type-strain genomes for metagenomic binning, comparative biology and taxonomic classification.</title>
        <authorList>
            <person name="Goeker M."/>
        </authorList>
    </citation>
    <scope>NUCLEOTIDE SEQUENCE [LARGE SCALE GENOMIC DNA]</scope>
    <source>
        <strain evidence="3 4">DSM 106739</strain>
    </source>
</reference>
<keyword evidence="4" id="KW-1185">Reference proteome</keyword>
<dbReference type="GO" id="GO:0005737">
    <property type="term" value="C:cytoplasm"/>
    <property type="evidence" value="ECO:0007669"/>
    <property type="project" value="TreeGrafter"/>
</dbReference>
<dbReference type="InterPro" id="IPR000182">
    <property type="entry name" value="GNAT_dom"/>
</dbReference>